<keyword evidence="1" id="KW-0813">Transport</keyword>
<dbReference type="InterPro" id="IPR003593">
    <property type="entry name" value="AAA+_ATPase"/>
</dbReference>
<protein>
    <submittedName>
        <fullName evidence="6">ATP-binding cassette domain-containing protein</fullName>
    </submittedName>
</protein>
<feature type="domain" description="ABC transporter" evidence="5">
    <location>
        <begin position="2"/>
        <end position="213"/>
    </location>
</feature>
<comment type="caution">
    <text evidence="6">The sequence shown here is derived from an EMBL/GenBank/DDBJ whole genome shotgun (WGS) entry which is preliminary data.</text>
</comment>
<dbReference type="PROSITE" id="PS50893">
    <property type="entry name" value="ABC_TRANSPORTER_2"/>
    <property type="match status" value="1"/>
</dbReference>
<evidence type="ECO:0000313" key="7">
    <source>
        <dbReference type="Proteomes" id="UP000823634"/>
    </source>
</evidence>
<dbReference type="InterPro" id="IPR051782">
    <property type="entry name" value="ABC_Transporter_VariousFunc"/>
</dbReference>
<dbReference type="Gene3D" id="3.40.50.300">
    <property type="entry name" value="P-loop containing nucleotide triphosphate hydrolases"/>
    <property type="match status" value="1"/>
</dbReference>
<evidence type="ECO:0000313" key="6">
    <source>
        <dbReference type="EMBL" id="MBO8426496.1"/>
    </source>
</evidence>
<dbReference type="GO" id="GO:0005524">
    <property type="term" value="F:ATP binding"/>
    <property type="evidence" value="ECO:0007669"/>
    <property type="project" value="UniProtKB-KW"/>
</dbReference>
<dbReference type="CDD" id="cd00267">
    <property type="entry name" value="ABC_ATPase"/>
    <property type="match status" value="1"/>
</dbReference>
<reference evidence="6" key="2">
    <citation type="journal article" date="2021" name="PeerJ">
        <title>Extensive microbial diversity within the chicken gut microbiome revealed by metagenomics and culture.</title>
        <authorList>
            <person name="Gilroy R."/>
            <person name="Ravi A."/>
            <person name="Getino M."/>
            <person name="Pursley I."/>
            <person name="Horton D.L."/>
            <person name="Alikhan N.F."/>
            <person name="Baker D."/>
            <person name="Gharbi K."/>
            <person name="Hall N."/>
            <person name="Watson M."/>
            <person name="Adriaenssens E.M."/>
            <person name="Foster-Nyarko E."/>
            <person name="Jarju S."/>
            <person name="Secka A."/>
            <person name="Antonio M."/>
            <person name="Oren A."/>
            <person name="Chaudhuri R.R."/>
            <person name="La Ragione R."/>
            <person name="Hildebrand F."/>
            <person name="Pallen M.J."/>
        </authorList>
    </citation>
    <scope>NUCLEOTIDE SEQUENCE</scope>
    <source>
        <strain evidence="6">17113</strain>
    </source>
</reference>
<feature type="transmembrane region" description="Helical" evidence="4">
    <location>
        <begin position="642"/>
        <end position="661"/>
    </location>
</feature>
<keyword evidence="4" id="KW-0472">Membrane</keyword>
<sequence>MIELKDIRIEFNRVVLDSFSCSIGGGINVLDGESGSGKSTIIKLILGESVPFKGEVIVPSDLVFSYCGPDASLIYDKTFLDNLRLFFGFGQLPETLSKLANDIGAASLLSKKIENCSGGERRKLEILFCLCKNADLYILDEPFSALDEVSKSVLRDFLIGFRRKKNFLIVNHDKTVDLPYDHLVKIKGGRAFEEGDVIPLSHSASSHQGKRLSVLKTAWSLFRQCRLSSIIESFFALAGVILSLLAIACIPCDQAHANRKIVEADPYARQFYEASDVLDFKEFQCWQDNSLLVFPTGKVANESFVSTNGYLVSYDGPDFLVLHGQGGESGFALQPDFSYEKDGSVEQCQFSFIEDGDPRLSFLSSYRRFESIGESTMLFLCPKEELPYVVCSIVNGDFIHQSYVKDGPVYSEMEHISLLCPTLAYGFLEYNDRTSSHPFLTPEDDYRFSSSRSEGGFVKTNRNQWQIPCEEGEDSMSFGAYAYFSFHSGLLGYAGCGLLGIGKVEALENLEFENFAPLDVIQFDPGWLKIKQLYFALGAGGAFFIFAIVAIFGAESKRKRFISLRQTLMHNGDSHKKANRKLAFSIAAPYFLVLLVSYLLYFALILPCVNYWQMSLDYPLGYGSIGPLYERISMLWFHLPSWWLLALVAGAAISLIQFALLSRRKR</sequence>
<evidence type="ECO:0000256" key="4">
    <source>
        <dbReference type="SAM" id="Phobius"/>
    </source>
</evidence>
<dbReference type="PANTHER" id="PTHR42939:SF1">
    <property type="entry name" value="ABC TRANSPORTER ATP-BINDING PROTEIN ALBC-RELATED"/>
    <property type="match status" value="1"/>
</dbReference>
<feature type="transmembrane region" description="Helical" evidence="4">
    <location>
        <begin position="480"/>
        <end position="501"/>
    </location>
</feature>
<keyword evidence="4" id="KW-0812">Transmembrane</keyword>
<dbReference type="EMBL" id="JADINA010000027">
    <property type="protein sequence ID" value="MBO8426496.1"/>
    <property type="molecule type" value="Genomic_DNA"/>
</dbReference>
<evidence type="ECO:0000256" key="3">
    <source>
        <dbReference type="ARBA" id="ARBA00022840"/>
    </source>
</evidence>
<dbReference type="InterPro" id="IPR003439">
    <property type="entry name" value="ABC_transporter-like_ATP-bd"/>
</dbReference>
<name>A0A9D9DHA9_9FIRM</name>
<dbReference type="InterPro" id="IPR027417">
    <property type="entry name" value="P-loop_NTPase"/>
</dbReference>
<evidence type="ECO:0000256" key="2">
    <source>
        <dbReference type="ARBA" id="ARBA00022741"/>
    </source>
</evidence>
<dbReference type="SUPFAM" id="SSF52540">
    <property type="entry name" value="P-loop containing nucleoside triphosphate hydrolases"/>
    <property type="match status" value="1"/>
</dbReference>
<evidence type="ECO:0000259" key="5">
    <source>
        <dbReference type="PROSITE" id="PS50893"/>
    </source>
</evidence>
<feature type="transmembrane region" description="Helical" evidence="4">
    <location>
        <begin position="582"/>
        <end position="606"/>
    </location>
</feature>
<dbReference type="SMART" id="SM00382">
    <property type="entry name" value="AAA"/>
    <property type="match status" value="1"/>
</dbReference>
<feature type="transmembrane region" description="Helical" evidence="4">
    <location>
        <begin position="230"/>
        <end position="250"/>
    </location>
</feature>
<feature type="transmembrane region" description="Helical" evidence="4">
    <location>
        <begin position="533"/>
        <end position="554"/>
    </location>
</feature>
<dbReference type="Pfam" id="PF00005">
    <property type="entry name" value="ABC_tran"/>
    <property type="match status" value="1"/>
</dbReference>
<dbReference type="AlphaFoldDB" id="A0A9D9DHA9"/>
<organism evidence="6 7">
    <name type="scientific">Candidatus Alloenteromonas pullistercoris</name>
    <dbReference type="NCBI Taxonomy" id="2840785"/>
    <lineage>
        <taxon>Bacteria</taxon>
        <taxon>Bacillati</taxon>
        <taxon>Bacillota</taxon>
        <taxon>Bacillota incertae sedis</taxon>
        <taxon>Candidatus Alloenteromonas</taxon>
    </lineage>
</organism>
<keyword evidence="3 6" id="KW-0067">ATP-binding</keyword>
<dbReference type="PANTHER" id="PTHR42939">
    <property type="entry name" value="ABC TRANSPORTER ATP-BINDING PROTEIN ALBC-RELATED"/>
    <property type="match status" value="1"/>
</dbReference>
<gene>
    <name evidence="6" type="ORF">IAC61_04155</name>
</gene>
<proteinExistence type="predicted"/>
<accession>A0A9D9DHA9</accession>
<keyword evidence="2" id="KW-0547">Nucleotide-binding</keyword>
<reference evidence="6" key="1">
    <citation type="submission" date="2020-10" db="EMBL/GenBank/DDBJ databases">
        <authorList>
            <person name="Gilroy R."/>
        </authorList>
    </citation>
    <scope>NUCLEOTIDE SEQUENCE</scope>
    <source>
        <strain evidence="6">17113</strain>
    </source>
</reference>
<evidence type="ECO:0000256" key="1">
    <source>
        <dbReference type="ARBA" id="ARBA00022448"/>
    </source>
</evidence>
<dbReference type="Proteomes" id="UP000823634">
    <property type="component" value="Unassembled WGS sequence"/>
</dbReference>
<dbReference type="GO" id="GO:0016887">
    <property type="term" value="F:ATP hydrolysis activity"/>
    <property type="evidence" value="ECO:0007669"/>
    <property type="project" value="InterPro"/>
</dbReference>
<keyword evidence="4" id="KW-1133">Transmembrane helix</keyword>